<feature type="region of interest" description="Disordered" evidence="1">
    <location>
        <begin position="47"/>
        <end position="72"/>
    </location>
</feature>
<dbReference type="EMBL" id="JBHSNG010000001">
    <property type="protein sequence ID" value="MFC5579664.1"/>
    <property type="molecule type" value="Genomic_DNA"/>
</dbReference>
<evidence type="ECO:0000313" key="2">
    <source>
        <dbReference type="EMBL" id="MFC5579664.1"/>
    </source>
</evidence>
<keyword evidence="3" id="KW-1185">Reference proteome</keyword>
<name>A0ABW0SRS7_9GAMM</name>
<accession>A0ABW0SRS7</accession>
<dbReference type="Gene3D" id="3.30.2080.10">
    <property type="entry name" value="GH92 mannosidase domain"/>
    <property type="match status" value="1"/>
</dbReference>
<feature type="compositionally biased region" description="Low complexity" evidence="1">
    <location>
        <begin position="61"/>
        <end position="72"/>
    </location>
</feature>
<organism evidence="2 3">
    <name type="scientific">Rhodanobacter terrae</name>
    <dbReference type="NCBI Taxonomy" id="418647"/>
    <lineage>
        <taxon>Bacteria</taxon>
        <taxon>Pseudomonadati</taxon>
        <taxon>Pseudomonadota</taxon>
        <taxon>Gammaproteobacteria</taxon>
        <taxon>Lysobacterales</taxon>
        <taxon>Rhodanobacteraceae</taxon>
        <taxon>Rhodanobacter</taxon>
    </lineage>
</organism>
<feature type="region of interest" description="Disordered" evidence="1">
    <location>
        <begin position="1"/>
        <end position="20"/>
    </location>
</feature>
<evidence type="ECO:0000256" key="1">
    <source>
        <dbReference type="SAM" id="MobiDB-lite"/>
    </source>
</evidence>
<dbReference type="RefSeq" id="WP_377323437.1">
    <property type="nucleotide sequence ID" value="NZ_JBHSNG010000001.1"/>
</dbReference>
<protein>
    <submittedName>
        <fullName evidence="2">Uncharacterized protein</fullName>
    </submittedName>
</protein>
<evidence type="ECO:0000313" key="3">
    <source>
        <dbReference type="Proteomes" id="UP001596111"/>
    </source>
</evidence>
<dbReference type="Proteomes" id="UP001596111">
    <property type="component" value="Unassembled WGS sequence"/>
</dbReference>
<gene>
    <name evidence="2" type="ORF">ACFPPB_00845</name>
</gene>
<sequence>MVEANGANALHPRSVRGASFDGRPQTAVWIDVDRLERGGTLKYQLADTPDVSGWGTRVEDAPPAACPAGPDR</sequence>
<comment type="caution">
    <text evidence="2">The sequence shown here is derived from an EMBL/GenBank/DDBJ whole genome shotgun (WGS) entry which is preliminary data.</text>
</comment>
<proteinExistence type="predicted"/>
<reference evidence="3" key="1">
    <citation type="journal article" date="2019" name="Int. J. Syst. Evol. Microbiol.">
        <title>The Global Catalogue of Microorganisms (GCM) 10K type strain sequencing project: providing services to taxonomists for standard genome sequencing and annotation.</title>
        <authorList>
            <consortium name="The Broad Institute Genomics Platform"/>
            <consortium name="The Broad Institute Genome Sequencing Center for Infectious Disease"/>
            <person name="Wu L."/>
            <person name="Ma J."/>
        </authorList>
    </citation>
    <scope>NUCLEOTIDE SEQUENCE [LARGE SCALE GENOMIC DNA]</scope>
    <source>
        <strain evidence="3">CGMCC 1.13587</strain>
    </source>
</reference>